<gene>
    <name evidence="2" type="ORF">EBQ10_07260</name>
</gene>
<evidence type="ECO:0000313" key="3">
    <source>
        <dbReference type="Proteomes" id="UP000275951"/>
    </source>
</evidence>
<dbReference type="SUPFAM" id="SSF52980">
    <property type="entry name" value="Restriction endonuclease-like"/>
    <property type="match status" value="1"/>
</dbReference>
<dbReference type="InterPro" id="IPR049468">
    <property type="entry name" value="Restrct_endonuc-II-like_dom"/>
</dbReference>
<sequence>MCRLSTVDHFLKTGRRTLCHCRYMWNGVISRAELEQAGLNGHRIAGLQAKGELVHVSRGWYAQKDASPLIKLVAMCHTRLGCLSACQFHDLWVPPEKDKTIHLVANSWESAGKIAGKIHNVTNGRIQPVIHREYGIKTELVVDVKRAVEQVARFHSPEEALVVIESALNLGKMSVSDVEYMLKTIPKSRARCLRKFQTTSQSGSETRVAHFLRGRGLKVVQQFSPMPGWFVDMLVGNSWILECDSAAHHAGKEAFARDRQRDLLLKEMGFDVTRLSYWQIWEDWENTKNALIRILRRRNYRHWPEPLWEEPSQAG</sequence>
<reference evidence="2 3" key="1">
    <citation type="submission" date="2018-11" db="EMBL/GenBank/DDBJ databases">
        <title>Multidrug-resistant genes are associated with an 42-kb island TGI1 carrying a complex class 1 integron in a Trueperella pyogenes.</title>
        <authorList>
            <person name="Dong W."/>
        </authorList>
    </citation>
    <scope>NUCLEOTIDE SEQUENCE [LARGE SCALE GENOMIC DNA]</scope>
    <source>
        <strain evidence="2 3">TP4</strain>
    </source>
</reference>
<dbReference type="InterPro" id="IPR011335">
    <property type="entry name" value="Restrct_endonuc-II-like"/>
</dbReference>
<dbReference type="AlphaFoldDB" id="A0A3S9QMD9"/>
<proteinExistence type="predicted"/>
<accession>A0A3S9QMD9</accession>
<organism evidence="2 3">
    <name type="scientific">Trueperella pyogenes</name>
    <dbReference type="NCBI Taxonomy" id="1661"/>
    <lineage>
        <taxon>Bacteria</taxon>
        <taxon>Bacillati</taxon>
        <taxon>Actinomycetota</taxon>
        <taxon>Actinomycetes</taxon>
        <taxon>Actinomycetales</taxon>
        <taxon>Actinomycetaceae</taxon>
        <taxon>Trueperella</taxon>
    </lineage>
</organism>
<evidence type="ECO:0000259" key="1">
    <source>
        <dbReference type="Pfam" id="PF18741"/>
    </source>
</evidence>
<evidence type="ECO:0000313" key="2">
    <source>
        <dbReference type="EMBL" id="AZR07112.1"/>
    </source>
</evidence>
<dbReference type="Gene3D" id="3.40.960.10">
    <property type="entry name" value="VSR Endonuclease"/>
    <property type="match status" value="1"/>
</dbReference>
<protein>
    <submittedName>
        <fullName evidence="2">DUF559 domain-containing protein</fullName>
    </submittedName>
</protein>
<dbReference type="Pfam" id="PF18741">
    <property type="entry name" value="MTES_1575"/>
    <property type="match status" value="1"/>
</dbReference>
<dbReference type="EMBL" id="CP033905">
    <property type="protein sequence ID" value="AZR07112.1"/>
    <property type="molecule type" value="Genomic_DNA"/>
</dbReference>
<dbReference type="Proteomes" id="UP000275951">
    <property type="component" value="Chromosome"/>
</dbReference>
<name>A0A3S9QMD9_9ACTO</name>
<feature type="domain" description="Restriction endonuclease type II-like" evidence="1">
    <location>
        <begin position="205"/>
        <end position="293"/>
    </location>
</feature>